<evidence type="ECO:0000256" key="27">
    <source>
        <dbReference type="SAM" id="MobiDB-lite"/>
    </source>
</evidence>
<dbReference type="CDD" id="cd08386">
    <property type="entry name" value="C2A_Synaptotagmin-7"/>
    <property type="match status" value="1"/>
</dbReference>
<dbReference type="GO" id="GO:0030100">
    <property type="term" value="P:regulation of endocytosis"/>
    <property type="evidence" value="ECO:0007669"/>
    <property type="project" value="UniProtKB-ARBA"/>
</dbReference>
<dbReference type="GO" id="GO:0048791">
    <property type="term" value="P:calcium ion-regulated exocytosis of neurotransmitter"/>
    <property type="evidence" value="ECO:0007669"/>
    <property type="project" value="TreeGrafter"/>
</dbReference>
<dbReference type="GO" id="GO:0001786">
    <property type="term" value="F:phosphatidylserine binding"/>
    <property type="evidence" value="ECO:0007669"/>
    <property type="project" value="TreeGrafter"/>
</dbReference>
<dbReference type="GO" id="GO:0005765">
    <property type="term" value="C:lysosomal membrane"/>
    <property type="evidence" value="ECO:0007669"/>
    <property type="project" value="UniProtKB-SubCell"/>
</dbReference>
<evidence type="ECO:0000256" key="12">
    <source>
        <dbReference type="ARBA" id="ARBA00022860"/>
    </source>
</evidence>
<keyword evidence="7" id="KW-0597">Phosphoprotein</keyword>
<evidence type="ECO:0000256" key="20">
    <source>
        <dbReference type="ARBA" id="ARBA00023288"/>
    </source>
</evidence>
<organism evidence="30 31">
    <name type="scientific">Camelus dromedarius</name>
    <name type="common">Dromedary</name>
    <name type="synonym">Arabian camel</name>
    <dbReference type="NCBI Taxonomy" id="9838"/>
    <lineage>
        <taxon>Eukaryota</taxon>
        <taxon>Metazoa</taxon>
        <taxon>Chordata</taxon>
        <taxon>Craniata</taxon>
        <taxon>Vertebrata</taxon>
        <taxon>Euteleostomi</taxon>
        <taxon>Mammalia</taxon>
        <taxon>Eutheria</taxon>
        <taxon>Laurasiatheria</taxon>
        <taxon>Artiodactyla</taxon>
        <taxon>Tylopoda</taxon>
        <taxon>Camelidae</taxon>
        <taxon>Camelus</taxon>
    </lineage>
</organism>
<keyword evidence="8 28" id="KW-0812">Transmembrane</keyword>
<evidence type="ECO:0000256" key="3">
    <source>
        <dbReference type="ARBA" id="ARBA00004549"/>
    </source>
</evidence>
<evidence type="ECO:0000256" key="1">
    <source>
        <dbReference type="ARBA" id="ARBA00004254"/>
    </source>
</evidence>
<dbReference type="GO" id="GO:0005516">
    <property type="term" value="F:calmodulin binding"/>
    <property type="evidence" value="ECO:0007669"/>
    <property type="project" value="UniProtKB-KW"/>
</dbReference>
<evidence type="ECO:0000256" key="17">
    <source>
        <dbReference type="ARBA" id="ARBA00023140"/>
    </source>
</evidence>
<reference evidence="30 31" key="1">
    <citation type="journal article" date="2019" name="Mol. Ecol. Resour.">
        <title>Improving Illumina assemblies with Hi-C and long reads: an example with the North African dromedary.</title>
        <authorList>
            <person name="Elbers J.P."/>
            <person name="Rogers M.F."/>
            <person name="Perelman P.L."/>
            <person name="Proskuryakova A.A."/>
            <person name="Serdyukova N.A."/>
            <person name="Johnson W.E."/>
            <person name="Horin P."/>
            <person name="Corander J."/>
            <person name="Murphy D."/>
            <person name="Burger P.A."/>
        </authorList>
    </citation>
    <scope>NUCLEOTIDE SEQUENCE [LARGE SCALE GENOMIC DNA]</scope>
    <source>
        <strain evidence="30">Drom800</strain>
        <tissue evidence="30">Blood</tissue>
    </source>
</reference>
<keyword evidence="10" id="KW-0677">Repeat</keyword>
<keyword evidence="18" id="KW-0458">Lysosome</keyword>
<dbReference type="Proteomes" id="UP000299084">
    <property type="component" value="Unassembled WGS sequence"/>
</dbReference>
<evidence type="ECO:0000256" key="13">
    <source>
        <dbReference type="ARBA" id="ARBA00022989"/>
    </source>
</evidence>
<gene>
    <name evidence="30" type="ORF">Cadr_000014366</name>
</gene>
<evidence type="ECO:0000256" key="26">
    <source>
        <dbReference type="ARBA" id="ARBA00080491"/>
    </source>
</evidence>
<keyword evidence="9" id="KW-0479">Metal-binding</keyword>
<evidence type="ECO:0000256" key="19">
    <source>
        <dbReference type="ARBA" id="ARBA00023273"/>
    </source>
</evidence>
<dbReference type="FunFam" id="2.60.40.150:FF:000028">
    <property type="entry name" value="Synaptotagmin 7"/>
    <property type="match status" value="1"/>
</dbReference>
<keyword evidence="20" id="KW-0449">Lipoprotein</keyword>
<dbReference type="GO" id="GO:0051050">
    <property type="term" value="P:positive regulation of transport"/>
    <property type="evidence" value="ECO:0007669"/>
    <property type="project" value="UniProtKB-ARBA"/>
</dbReference>
<dbReference type="STRING" id="9838.ENSCDRP00005011555"/>
<keyword evidence="11" id="KW-0106">Calcium</keyword>
<dbReference type="PANTHER" id="PTHR10024:SF344">
    <property type="entry name" value="SYNAPTOTAGMIN-7"/>
    <property type="match status" value="1"/>
</dbReference>
<evidence type="ECO:0000259" key="29">
    <source>
        <dbReference type="PROSITE" id="PS50004"/>
    </source>
</evidence>
<dbReference type="Gene3D" id="2.60.40.150">
    <property type="entry name" value="C2 domain"/>
    <property type="match status" value="2"/>
</dbReference>
<feature type="transmembrane region" description="Helical" evidence="28">
    <location>
        <begin position="63"/>
        <end position="86"/>
    </location>
</feature>
<dbReference type="GO" id="GO:0030670">
    <property type="term" value="C:phagocytic vesicle membrane"/>
    <property type="evidence" value="ECO:0007669"/>
    <property type="project" value="UniProtKB-SubCell"/>
</dbReference>
<sequence>MYRDPEAASPDDGAEPQAVPVAGAATQYLNNPPPLNKLPPFPRFLMDGSDLCVSSSGAPTRDVLLVSAIITVSLSVTVVLCGLCHWCQRKLGKRYKNSLETVGTPDSGRGRSEKKAINDLDRDFWNNNESTVQQKWSSYPPKEFILNISPYAPYGDPRLSLNFEDSTLSTATTLESIPSSTGEPKCQRPRTLMRQQSLQQPLSQHQRGRQPSQPTTSQSLGQLQAHMASAPGPNPRAYGRGQARQGSSAGSKYRPAGGRSRSNPGSWDHVVGQIRNRGLDMKSFLEGRMVVLSLVLGLSEQDDFANIPDLQNPGTQQNQNAQGDKRLPAGGKAVNTAPVPGQTPHDESDRRTEPRSSVSDLVNSLTSEMLMLSPGSEEDEAHEGCSRENLGRIQFSVGYNFQESTLTVKIMKAQELPAKDFSGTSDPFVKIYLLPDKKHKLETKVKRKNLNPHWNETFLFEGFPYEKVVQRVLYLQVLDYDRFSRNDPIGEVSIPLNKVDLTQMQTFWKDLKPCSDGSGSRGELLLSLCYNPSANSIIVNIIKARNLKAMDIGGTSDPYVKVWLMYKDKRVEKKKTVTMKRNLNPIFNESFAFDIPTEKLRETTIIITVMDKDRLSRNDVIGKIYLSWKSGPGEVKHWKDMIARPRQPVAQWHQLKA</sequence>
<evidence type="ECO:0000256" key="7">
    <source>
        <dbReference type="ARBA" id="ARBA00022553"/>
    </source>
</evidence>
<dbReference type="PRINTS" id="PR00360">
    <property type="entry name" value="C2DOMAIN"/>
</dbReference>
<evidence type="ECO:0000256" key="10">
    <source>
        <dbReference type="ARBA" id="ARBA00022737"/>
    </source>
</evidence>
<evidence type="ECO:0000256" key="18">
    <source>
        <dbReference type="ARBA" id="ARBA00023228"/>
    </source>
</evidence>
<keyword evidence="13 28" id="KW-1133">Transmembrane helix</keyword>
<dbReference type="GO" id="GO:0005544">
    <property type="term" value="F:calcium-dependent phospholipid binding"/>
    <property type="evidence" value="ECO:0007669"/>
    <property type="project" value="InterPro"/>
</dbReference>
<dbReference type="Pfam" id="PF00168">
    <property type="entry name" value="C2"/>
    <property type="match status" value="2"/>
</dbReference>
<keyword evidence="12" id="KW-0112">Calmodulin-binding</keyword>
<accession>A0A5N4DLG9</accession>
<dbReference type="PRINTS" id="PR00399">
    <property type="entry name" value="SYNAPTOTAGMN"/>
</dbReference>
<comment type="similarity">
    <text evidence="4">Belongs to the synaptotagmin family.</text>
</comment>
<evidence type="ECO:0000256" key="2">
    <source>
        <dbReference type="ARBA" id="ARBA00004363"/>
    </source>
</evidence>
<feature type="compositionally biased region" description="Low complexity" evidence="27">
    <location>
        <begin position="195"/>
        <end position="205"/>
    </location>
</feature>
<feature type="domain" description="C2" evidence="29">
    <location>
        <begin position="389"/>
        <end position="509"/>
    </location>
</feature>
<keyword evidence="19" id="KW-0966">Cell projection</keyword>
<evidence type="ECO:0000313" key="31">
    <source>
        <dbReference type="Proteomes" id="UP000299084"/>
    </source>
</evidence>
<evidence type="ECO:0000313" key="30">
    <source>
        <dbReference type="EMBL" id="KAB1271916.1"/>
    </source>
</evidence>
<evidence type="ECO:0000256" key="4">
    <source>
        <dbReference type="ARBA" id="ARBA00006996"/>
    </source>
</evidence>
<dbReference type="InterPro" id="IPR037732">
    <property type="entry name" value="C2A_Synaptotagmin-7"/>
</dbReference>
<dbReference type="GO" id="GO:1990927">
    <property type="term" value="P:calcium ion regulated lysosome exocytosis"/>
    <property type="evidence" value="ECO:0007669"/>
    <property type="project" value="UniProtKB-ARBA"/>
</dbReference>
<dbReference type="GO" id="GO:0005778">
    <property type="term" value="C:peroxisomal membrane"/>
    <property type="evidence" value="ECO:0007669"/>
    <property type="project" value="UniProtKB-SubCell"/>
</dbReference>
<dbReference type="GO" id="GO:0030424">
    <property type="term" value="C:axon"/>
    <property type="evidence" value="ECO:0007669"/>
    <property type="project" value="TreeGrafter"/>
</dbReference>
<evidence type="ECO:0000256" key="15">
    <source>
        <dbReference type="ARBA" id="ARBA00023136"/>
    </source>
</evidence>
<feature type="region of interest" description="Disordered" evidence="27">
    <location>
        <begin position="306"/>
        <end position="360"/>
    </location>
</feature>
<dbReference type="GO" id="GO:0001778">
    <property type="term" value="P:plasma membrane repair"/>
    <property type="evidence" value="ECO:0007669"/>
    <property type="project" value="UniProtKB-ARBA"/>
</dbReference>
<evidence type="ECO:0000256" key="6">
    <source>
        <dbReference type="ARBA" id="ARBA00022483"/>
    </source>
</evidence>
<evidence type="ECO:0000256" key="11">
    <source>
        <dbReference type="ARBA" id="ARBA00022837"/>
    </source>
</evidence>
<keyword evidence="6" id="KW-0268">Exocytosis</keyword>
<keyword evidence="17" id="KW-0576">Peroxisome</keyword>
<keyword evidence="31" id="KW-1185">Reference proteome</keyword>
<dbReference type="GO" id="GO:0017158">
    <property type="term" value="P:regulation of calcium ion-dependent exocytosis"/>
    <property type="evidence" value="ECO:0007669"/>
    <property type="project" value="UniProtKB-ARBA"/>
</dbReference>
<evidence type="ECO:0000256" key="8">
    <source>
        <dbReference type="ARBA" id="ARBA00022692"/>
    </source>
</evidence>
<feature type="compositionally biased region" description="Basic and acidic residues" evidence="27">
    <location>
        <begin position="344"/>
        <end position="354"/>
    </location>
</feature>
<keyword evidence="21" id="KW-0968">Cytoplasmic vesicle</keyword>
<evidence type="ECO:0000256" key="5">
    <source>
        <dbReference type="ARBA" id="ARBA00022475"/>
    </source>
</evidence>
<evidence type="ECO:0000256" key="16">
    <source>
        <dbReference type="ARBA" id="ARBA00023139"/>
    </source>
</evidence>
<comment type="caution">
    <text evidence="30">The sequence shown here is derived from an EMBL/GenBank/DDBJ whole genome shotgun (WGS) entry which is preliminary data.</text>
</comment>
<dbReference type="GO" id="GO:0042734">
    <property type="term" value="C:presynaptic membrane"/>
    <property type="evidence" value="ECO:0007669"/>
    <property type="project" value="UniProtKB-SubCell"/>
</dbReference>
<feature type="compositionally biased region" description="Polar residues" evidence="27">
    <location>
        <begin position="312"/>
        <end position="322"/>
    </location>
</feature>
<dbReference type="InterPro" id="IPR035892">
    <property type="entry name" value="C2_domain_sf"/>
</dbReference>
<dbReference type="GO" id="GO:0000149">
    <property type="term" value="F:SNARE binding"/>
    <property type="evidence" value="ECO:0007669"/>
    <property type="project" value="UniProtKB-ARBA"/>
</dbReference>
<keyword evidence="14" id="KW-0770">Synapse</keyword>
<feature type="compositionally biased region" description="Polar residues" evidence="27">
    <location>
        <begin position="209"/>
        <end position="222"/>
    </location>
</feature>
<dbReference type="GO" id="GO:0006906">
    <property type="term" value="P:vesicle fusion"/>
    <property type="evidence" value="ECO:0007669"/>
    <property type="project" value="TreeGrafter"/>
</dbReference>
<dbReference type="PROSITE" id="PS50004">
    <property type="entry name" value="C2"/>
    <property type="match status" value="2"/>
</dbReference>
<protein>
    <recommendedName>
        <fullName evidence="25">Synaptotagmin-7</fullName>
    </recommendedName>
    <alternativeName>
        <fullName evidence="26">Synaptotagmin VII</fullName>
    </alternativeName>
</protein>
<dbReference type="AlphaFoldDB" id="A0A5N4DLG9"/>
<feature type="region of interest" description="Disordered" evidence="27">
    <location>
        <begin position="172"/>
        <end position="269"/>
    </location>
</feature>
<dbReference type="InterPro" id="IPR001565">
    <property type="entry name" value="Synaptotagmin"/>
</dbReference>
<feature type="domain" description="C2" evidence="29">
    <location>
        <begin position="520"/>
        <end position="653"/>
    </location>
</feature>
<dbReference type="EMBL" id="JWIN03000010">
    <property type="protein sequence ID" value="KAB1271916.1"/>
    <property type="molecule type" value="Genomic_DNA"/>
</dbReference>
<evidence type="ECO:0000256" key="14">
    <source>
        <dbReference type="ARBA" id="ARBA00023018"/>
    </source>
</evidence>
<feature type="compositionally biased region" description="Polar residues" evidence="27">
    <location>
        <begin position="172"/>
        <end position="182"/>
    </location>
</feature>
<keyword evidence="5" id="KW-1003">Cell membrane</keyword>
<evidence type="ECO:0000256" key="28">
    <source>
        <dbReference type="SAM" id="Phobius"/>
    </source>
</evidence>
<name>A0A5N4DLG9_CAMDR</name>
<dbReference type="GO" id="GO:0050796">
    <property type="term" value="P:regulation of insulin secretion"/>
    <property type="evidence" value="ECO:0007669"/>
    <property type="project" value="UniProtKB-ARBA"/>
</dbReference>
<evidence type="ECO:0000256" key="22">
    <source>
        <dbReference type="ARBA" id="ARBA00046300"/>
    </source>
</evidence>
<comment type="subunit">
    <text evidence="24">Homodimer. Can also form heterodimers with SYT6, SYT9 and SYT10. Interacts with calmodulin (CALM1, CALM2 or CALM3). Interacts with CD63; required for localization to lysosomes. Interacts with APP.</text>
</comment>
<evidence type="ECO:0000256" key="23">
    <source>
        <dbReference type="ARBA" id="ARBA00060464"/>
    </source>
</evidence>
<dbReference type="PANTHER" id="PTHR10024">
    <property type="entry name" value="SYNAPTOTAGMIN"/>
    <property type="match status" value="1"/>
</dbReference>
<evidence type="ECO:0000256" key="9">
    <source>
        <dbReference type="ARBA" id="ARBA00022723"/>
    </source>
</evidence>
<dbReference type="SUPFAM" id="SSF49562">
    <property type="entry name" value="C2 domain (Calcium/lipid-binding domain, CaLB)"/>
    <property type="match status" value="2"/>
</dbReference>
<dbReference type="FunFam" id="2.60.40.150:FF:000027">
    <property type="entry name" value="Synaptotagmin 7"/>
    <property type="match status" value="1"/>
</dbReference>
<dbReference type="GO" id="GO:0030672">
    <property type="term" value="C:synaptic vesicle membrane"/>
    <property type="evidence" value="ECO:0007669"/>
    <property type="project" value="UniProtKB-SubCell"/>
</dbReference>
<evidence type="ECO:0000256" key="21">
    <source>
        <dbReference type="ARBA" id="ARBA00023329"/>
    </source>
</evidence>
<comment type="subcellular location">
    <subcellularLocation>
        <location evidence="23">Cytoplasmic vesicle</location>
        <location evidence="23">Phagosome membrane</location>
        <topology evidence="23">Single-pass membrane protein</topology>
    </subcellularLocation>
    <subcellularLocation>
        <location evidence="1">Cytoplasmic vesicle</location>
        <location evidence="1">Secretory vesicle</location>
        <location evidence="1">Synaptic vesicle membrane</location>
        <topology evidence="1">Single-pass membrane protein</topology>
    </subcellularLocation>
    <subcellularLocation>
        <location evidence="2">Lysosome membrane</location>
        <topology evidence="2">Single-pass membrane protein</topology>
    </subcellularLocation>
    <subcellularLocation>
        <location evidence="3">Peroxisome membrane</location>
        <topology evidence="3">Single-pass membrane protein</topology>
    </subcellularLocation>
    <subcellularLocation>
        <location evidence="22">Presynaptic cell membrane</location>
        <topology evidence="22">Single-pass membrane protein</topology>
    </subcellularLocation>
</comment>
<dbReference type="GO" id="GO:0030276">
    <property type="term" value="F:clathrin binding"/>
    <property type="evidence" value="ECO:0007669"/>
    <property type="project" value="TreeGrafter"/>
</dbReference>
<dbReference type="GO" id="GO:0005509">
    <property type="term" value="F:calcium ion binding"/>
    <property type="evidence" value="ECO:0007669"/>
    <property type="project" value="TreeGrafter"/>
</dbReference>
<keyword evidence="16" id="KW-0564">Palmitate</keyword>
<evidence type="ECO:0000256" key="24">
    <source>
        <dbReference type="ARBA" id="ARBA00064595"/>
    </source>
</evidence>
<dbReference type="CDD" id="cd08405">
    <property type="entry name" value="C2B_Synaptotagmin-7"/>
    <property type="match status" value="1"/>
</dbReference>
<proteinExistence type="inferred from homology"/>
<keyword evidence="15 28" id="KW-0472">Membrane</keyword>
<dbReference type="InterPro" id="IPR000008">
    <property type="entry name" value="C2_dom"/>
</dbReference>
<dbReference type="InterPro" id="IPR037741">
    <property type="entry name" value="C2B_Synaptotagmin-7"/>
</dbReference>
<evidence type="ECO:0000256" key="25">
    <source>
        <dbReference type="ARBA" id="ARBA00067957"/>
    </source>
</evidence>
<dbReference type="SMART" id="SM00239">
    <property type="entry name" value="C2"/>
    <property type="match status" value="2"/>
</dbReference>